<gene>
    <name evidence="1" type="ORF">QPM17_03740</name>
</gene>
<name>A0ABT7I7U0_9GAMM</name>
<proteinExistence type="predicted"/>
<keyword evidence="2" id="KW-1185">Reference proteome</keyword>
<organism evidence="1 2">
    <name type="scientific">Marinobacter azerbaijanicus</name>
    <dbReference type="NCBI Taxonomy" id="3050455"/>
    <lineage>
        <taxon>Bacteria</taxon>
        <taxon>Pseudomonadati</taxon>
        <taxon>Pseudomonadota</taxon>
        <taxon>Gammaproteobacteria</taxon>
        <taxon>Pseudomonadales</taxon>
        <taxon>Marinobacteraceae</taxon>
        <taxon>Marinobacter</taxon>
    </lineage>
</organism>
<comment type="caution">
    <text evidence="1">The sequence shown here is derived from an EMBL/GenBank/DDBJ whole genome shotgun (WGS) entry which is preliminary data.</text>
</comment>
<accession>A0ABT7I7U0</accession>
<dbReference type="EMBL" id="JASSVS010000002">
    <property type="protein sequence ID" value="MDL0430221.1"/>
    <property type="molecule type" value="Genomic_DNA"/>
</dbReference>
<dbReference type="RefSeq" id="WP_285388896.1">
    <property type="nucleotide sequence ID" value="NZ_JASSVS010000002.1"/>
</dbReference>
<protein>
    <submittedName>
        <fullName evidence="1">Uncharacterized protein</fullName>
    </submittedName>
</protein>
<sequence>MRTWRLTRWVLSGLKNQSVTSDHSGYKTLGLICGNEKLDDLAGSFNRTAGNMAGQASNSLSFPRKSGIALNIHSEAGTATKTPINSIICLFMVQ</sequence>
<evidence type="ECO:0000313" key="1">
    <source>
        <dbReference type="EMBL" id="MDL0430221.1"/>
    </source>
</evidence>
<evidence type="ECO:0000313" key="2">
    <source>
        <dbReference type="Proteomes" id="UP001227964"/>
    </source>
</evidence>
<reference evidence="1 2" key="1">
    <citation type="submission" date="2023-06" db="EMBL/GenBank/DDBJ databases">
        <title>Marinobacter azerbaijanicus a moderately halophilic, isolated from Urmia Lake in Azerbaijan region of Iran.</title>
        <authorList>
            <person name="Sanchez-Porro C."/>
            <person name="Aghdam E.M."/>
            <person name="Saheb S.M."/>
            <person name="Tarhriz V."/>
            <person name="Kazemi E."/>
            <person name="Ammozegar M.A."/>
            <person name="Ventosa A."/>
            <person name="Hejazi M.S."/>
        </authorList>
    </citation>
    <scope>NUCLEOTIDE SEQUENCE [LARGE SCALE GENOMIC DNA]</scope>
    <source>
        <strain evidence="1 2">TBZ242</strain>
    </source>
</reference>
<dbReference type="Proteomes" id="UP001227964">
    <property type="component" value="Unassembled WGS sequence"/>
</dbReference>